<evidence type="ECO:0000256" key="3">
    <source>
        <dbReference type="SAM" id="SignalP"/>
    </source>
</evidence>
<dbReference type="Proteomes" id="UP000095281">
    <property type="component" value="Unplaced"/>
</dbReference>
<proteinExistence type="predicted"/>
<keyword evidence="1" id="KW-1015">Disulfide bond</keyword>
<evidence type="ECO:0000256" key="1">
    <source>
        <dbReference type="ARBA" id="ARBA00023157"/>
    </source>
</evidence>
<protein>
    <submittedName>
        <fullName evidence="6">CUB domain-containing protein</fullName>
    </submittedName>
</protein>
<dbReference type="Pfam" id="PF00431">
    <property type="entry name" value="CUB"/>
    <property type="match status" value="1"/>
</dbReference>
<accession>A0A1I8B7L2</accession>
<dbReference type="PANTHER" id="PTHR39385">
    <property type="entry name" value="PROTEIN CBG20422"/>
    <property type="match status" value="1"/>
</dbReference>
<feature type="domain" description="CUB" evidence="4">
    <location>
        <begin position="45"/>
        <end position="162"/>
    </location>
</feature>
<dbReference type="AlphaFoldDB" id="A0A1I8B7L2"/>
<comment type="caution">
    <text evidence="2">Lacks conserved residue(s) required for the propagation of feature annotation.</text>
</comment>
<keyword evidence="3" id="KW-0732">Signal</keyword>
<dbReference type="WBParaSite" id="MhA1_Contig1545.frz3.gene11">
    <property type="protein sequence ID" value="MhA1_Contig1545.frz3.gene11"/>
    <property type="gene ID" value="MhA1_Contig1545.frz3.gene11"/>
</dbReference>
<evidence type="ECO:0000259" key="4">
    <source>
        <dbReference type="PROSITE" id="PS01180"/>
    </source>
</evidence>
<dbReference type="SUPFAM" id="SSF49854">
    <property type="entry name" value="Spermadhesin, CUB domain"/>
    <property type="match status" value="1"/>
</dbReference>
<dbReference type="InterPro" id="IPR035914">
    <property type="entry name" value="Sperma_CUB_dom_sf"/>
</dbReference>
<evidence type="ECO:0000313" key="6">
    <source>
        <dbReference type="WBParaSite" id="MhA1_Contig1545.frz3.gene11"/>
    </source>
</evidence>
<dbReference type="PROSITE" id="PS01180">
    <property type="entry name" value="CUB"/>
    <property type="match status" value="1"/>
</dbReference>
<sequence>MLNNVIFFILILPQLLISIILAESSSESLTTVDSIVGDNNNDCHCASEEIFDSNLNYGRFKSPGYPEKYCGSLDCKWNILPEKNTFVSATLEENFEGFETESFPKPYVEKQGGQLAKIERHSFNTLPLTVTSRTESMSVLITVFHTENDPYEIEFIAAKSVCECFPDNLIVSRVQPLNLLAPGFPEYCDNLNCSTQISLENPLSTNQDVVEALQIKFNSFQTEVDNDLLHLLLPFGNERRELISIDAGNVDFENKLEFTNGHIPSLSSLKQMDPIYIWYHREFEEYSKIHTLPNISRQINFTYEWREGN</sequence>
<dbReference type="Gene3D" id="2.60.120.290">
    <property type="entry name" value="Spermadhesin, CUB domain"/>
    <property type="match status" value="1"/>
</dbReference>
<keyword evidence="5" id="KW-1185">Reference proteome</keyword>
<dbReference type="InterPro" id="IPR000859">
    <property type="entry name" value="CUB_dom"/>
</dbReference>
<reference evidence="6" key="1">
    <citation type="submission" date="2016-11" db="UniProtKB">
        <authorList>
            <consortium name="WormBaseParasite"/>
        </authorList>
    </citation>
    <scope>IDENTIFICATION</scope>
</reference>
<evidence type="ECO:0000256" key="2">
    <source>
        <dbReference type="PROSITE-ProRule" id="PRU00059"/>
    </source>
</evidence>
<feature type="signal peptide" evidence="3">
    <location>
        <begin position="1"/>
        <end position="22"/>
    </location>
</feature>
<evidence type="ECO:0000313" key="5">
    <source>
        <dbReference type="Proteomes" id="UP000095281"/>
    </source>
</evidence>
<organism evidence="5 6">
    <name type="scientific">Meloidogyne hapla</name>
    <name type="common">Root-knot nematode worm</name>
    <dbReference type="NCBI Taxonomy" id="6305"/>
    <lineage>
        <taxon>Eukaryota</taxon>
        <taxon>Metazoa</taxon>
        <taxon>Ecdysozoa</taxon>
        <taxon>Nematoda</taxon>
        <taxon>Chromadorea</taxon>
        <taxon>Rhabditida</taxon>
        <taxon>Tylenchina</taxon>
        <taxon>Tylenchomorpha</taxon>
        <taxon>Tylenchoidea</taxon>
        <taxon>Meloidogynidae</taxon>
        <taxon>Meloidogyninae</taxon>
        <taxon>Meloidogyne</taxon>
    </lineage>
</organism>
<name>A0A1I8B7L2_MELHA</name>
<dbReference type="PANTHER" id="PTHR39385:SF4">
    <property type="entry name" value="CUB DOMAIN-CONTAINING PROTEIN"/>
    <property type="match status" value="1"/>
</dbReference>
<feature type="chain" id="PRO_5009315534" evidence="3">
    <location>
        <begin position="23"/>
        <end position="309"/>
    </location>
</feature>